<name>A0A124FF08_9EURY</name>
<comment type="caution">
    <text evidence="2">The sequence shown here is derived from an EMBL/GenBank/DDBJ whole genome shotgun (WGS) entry which is preliminary data.</text>
</comment>
<gene>
    <name evidence="2" type="ORF">XD54_2079</name>
</gene>
<organism evidence="2 3">
    <name type="scientific">Thermococcus sibiricus</name>
    <dbReference type="NCBI Taxonomy" id="172049"/>
    <lineage>
        <taxon>Archaea</taxon>
        <taxon>Methanobacteriati</taxon>
        <taxon>Methanobacteriota</taxon>
        <taxon>Thermococci</taxon>
        <taxon>Thermococcales</taxon>
        <taxon>Thermococcaceae</taxon>
        <taxon>Thermococcus</taxon>
    </lineage>
</organism>
<dbReference type="InterPro" id="IPR038720">
    <property type="entry name" value="YprB_RNase_H-like_dom"/>
</dbReference>
<dbReference type="PATRIC" id="fig|172049.5.peg.760"/>
<evidence type="ECO:0000313" key="3">
    <source>
        <dbReference type="Proteomes" id="UP000053911"/>
    </source>
</evidence>
<dbReference type="GO" id="GO:0004527">
    <property type="term" value="F:exonuclease activity"/>
    <property type="evidence" value="ECO:0007669"/>
    <property type="project" value="UniProtKB-KW"/>
</dbReference>
<evidence type="ECO:0000259" key="1">
    <source>
        <dbReference type="Pfam" id="PF13482"/>
    </source>
</evidence>
<reference evidence="3" key="1">
    <citation type="journal article" date="2015" name="MBio">
        <title>Genome-Resolved Metagenomic Analysis Reveals Roles for Candidate Phyla and Other Microbial Community Members in Biogeochemical Transformations in Oil Reservoirs.</title>
        <authorList>
            <person name="Hu P."/>
            <person name="Tom L."/>
            <person name="Singh A."/>
            <person name="Thomas B.C."/>
            <person name="Baker B.J."/>
            <person name="Piceno Y.M."/>
            <person name="Andersen G.L."/>
            <person name="Banfield J.F."/>
        </authorList>
    </citation>
    <scope>NUCLEOTIDE SEQUENCE [LARGE SCALE GENOMIC DNA]</scope>
</reference>
<keyword evidence="2" id="KW-0378">Hydrolase</keyword>
<dbReference type="PANTHER" id="PTHR38462">
    <property type="entry name" value="EXONUCLEASE-LIKE PROTEIN"/>
    <property type="match status" value="1"/>
</dbReference>
<dbReference type="SUPFAM" id="SSF53098">
    <property type="entry name" value="Ribonuclease H-like"/>
    <property type="match status" value="1"/>
</dbReference>
<sequence length="313" mass="37125">MLIEWNDYFVKELKRRFMEKYGEKPLEEAFPVRDTKKCCLIEERERIKLELPDVEKVKWNLLSSLSLLPGVGPRTEMKLKERGYSTLKDLMKHPRFENEASRILRLLEERRIHEIVEYIGRRFKMSHPLILHCAAFHDLEKFLVVDIETLGLFNCPIILIGTGEFRGNEFIVKQYFARNLREEESIIRMFLDAVREKEALITFNGRRFDVPFIQERLQHYGIEEKLELPNYDIYLFSRGLVVGVPDHRLQTLERYLLGIEREDDVPSALIPDFYYYYLKTGKAALAIPIIKHNALDIITTARLFDMLLKTIRD</sequence>
<dbReference type="GO" id="GO:0003676">
    <property type="term" value="F:nucleic acid binding"/>
    <property type="evidence" value="ECO:0007669"/>
    <property type="project" value="InterPro"/>
</dbReference>
<protein>
    <submittedName>
        <fullName evidence="2">Exonuclease-like protein</fullName>
    </submittedName>
</protein>
<feature type="domain" description="YprB ribonuclease H-like" evidence="1">
    <location>
        <begin position="145"/>
        <end position="307"/>
    </location>
</feature>
<keyword evidence="2" id="KW-0540">Nuclease</keyword>
<accession>A0A124FF08</accession>
<dbReference type="AlphaFoldDB" id="A0A124FF08"/>
<dbReference type="OMA" id="MVPEFYE"/>
<evidence type="ECO:0000313" key="2">
    <source>
        <dbReference type="EMBL" id="KUK16629.1"/>
    </source>
</evidence>
<dbReference type="Proteomes" id="UP000053911">
    <property type="component" value="Unassembled WGS sequence"/>
</dbReference>
<dbReference type="Gene3D" id="3.30.420.10">
    <property type="entry name" value="Ribonuclease H-like superfamily/Ribonuclease H"/>
    <property type="match status" value="1"/>
</dbReference>
<keyword evidence="2" id="KW-0269">Exonuclease</keyword>
<dbReference type="InterPro" id="IPR036397">
    <property type="entry name" value="RNaseH_sf"/>
</dbReference>
<dbReference type="EMBL" id="LGFD01000092">
    <property type="protein sequence ID" value="KUK16629.1"/>
    <property type="molecule type" value="Genomic_DNA"/>
</dbReference>
<dbReference type="Pfam" id="PF13482">
    <property type="entry name" value="RNase_H_2"/>
    <property type="match status" value="1"/>
</dbReference>
<dbReference type="PANTHER" id="PTHR38462:SF1">
    <property type="entry name" value="YPRB RIBONUCLEASE H-LIKE DOMAIN-CONTAINING PROTEIN"/>
    <property type="match status" value="1"/>
</dbReference>
<dbReference type="InterPro" id="IPR012337">
    <property type="entry name" value="RNaseH-like_sf"/>
</dbReference>
<proteinExistence type="predicted"/>